<dbReference type="Pfam" id="PF13749">
    <property type="entry name" value="HATPase_c_4"/>
    <property type="match status" value="1"/>
</dbReference>
<reference evidence="1 2" key="1">
    <citation type="journal article" date="2015" name="Stand. Genomic Sci.">
        <title>Genomic Encyclopedia of Bacterial and Archaeal Type Strains, Phase III: the genomes of soil and plant-associated and newly described type strains.</title>
        <authorList>
            <person name="Whitman W.B."/>
            <person name="Woyke T."/>
            <person name="Klenk H.P."/>
            <person name="Zhou Y."/>
            <person name="Lilburn T.G."/>
            <person name="Beck B.J."/>
            <person name="De Vos P."/>
            <person name="Vandamme P."/>
            <person name="Eisen J.A."/>
            <person name="Garrity G."/>
            <person name="Hugenholtz P."/>
            <person name="Kyrpides N.C."/>
        </authorList>
    </citation>
    <scope>NUCLEOTIDE SEQUENCE [LARGE SCALE GENOMIC DNA]</scope>
    <source>
        <strain evidence="1 2">CGMCC 1.10136</strain>
    </source>
</reference>
<dbReference type="Gene3D" id="3.30.565.60">
    <property type="match status" value="1"/>
</dbReference>
<organism evidence="1 2">
    <name type="scientific">Aerolutibacter ruishenii</name>
    <dbReference type="NCBI Taxonomy" id="686800"/>
    <lineage>
        <taxon>Bacteria</taxon>
        <taxon>Pseudomonadati</taxon>
        <taxon>Pseudomonadota</taxon>
        <taxon>Gammaproteobacteria</taxon>
        <taxon>Lysobacterales</taxon>
        <taxon>Lysobacteraceae</taxon>
        <taxon>Aerolutibacter</taxon>
    </lineage>
</organism>
<dbReference type="PANTHER" id="PTHR30595:SF6">
    <property type="entry name" value="SCHLAFEN ALBA-2 DOMAIN-CONTAINING PROTEIN"/>
    <property type="match status" value="1"/>
</dbReference>
<accession>A0A562LDN3</accession>
<dbReference type="RefSeq" id="WP_144817060.1">
    <property type="nucleotide sequence ID" value="NZ_VLKP01000018.1"/>
</dbReference>
<dbReference type="OrthoDB" id="9805115at2"/>
<keyword evidence="2" id="KW-1185">Reference proteome</keyword>
<sequence length="392" mass="44298">MEHQVADYREKRLLFLHIRESITKPVHLRGKSIEETFIRSGGTTRKASRQDVGNLLLNSKTPRWEELHASVLLTGSEVVARLDFLPVFEALDRKIPSGQNEVLAWAVAEGFLEKQTEDGFYITNLGAMATSRNLGEFPQLARKAVRVLIYNGKDKSSIRLEKEGLKGYAIGFIGLLDFVMSHLPQSEVIEKALRQKRTLYPEIALRELIANALIHQDFTITGTGPLIEIFSDRIVISNPGGLLPSKRLDRLIGTQPESRNEALARAFRRYKICEELGSGLIKAGQAAELYGLPPIKFETGDNYFRVTLFAPRAYAAMSQRERLDACYQHAVLRFLAGETMTNKTLRERLKMPDKHRSMVSVILQQAAEESLIKPANPDNKSKKFTEYVPFWA</sequence>
<evidence type="ECO:0000313" key="1">
    <source>
        <dbReference type="EMBL" id="TWI05728.1"/>
    </source>
</evidence>
<dbReference type="InterPro" id="IPR038475">
    <property type="entry name" value="RecG_C_sf"/>
</dbReference>
<protein>
    <submittedName>
        <fullName evidence="1">Putative HTH transcriptional regulator</fullName>
    </submittedName>
</protein>
<dbReference type="PANTHER" id="PTHR30595">
    <property type="entry name" value="GLPR-RELATED TRANSCRIPTIONAL REPRESSOR"/>
    <property type="match status" value="1"/>
</dbReference>
<name>A0A562LDN3_9GAMM</name>
<evidence type="ECO:0000313" key="2">
    <source>
        <dbReference type="Proteomes" id="UP000316471"/>
    </source>
</evidence>
<dbReference type="AlphaFoldDB" id="A0A562LDN3"/>
<gene>
    <name evidence="1" type="ORF">IP93_03017</name>
</gene>
<comment type="caution">
    <text evidence="1">The sequence shown here is derived from an EMBL/GenBank/DDBJ whole genome shotgun (WGS) entry which is preliminary data.</text>
</comment>
<dbReference type="Proteomes" id="UP000316471">
    <property type="component" value="Unassembled WGS sequence"/>
</dbReference>
<proteinExistence type="predicted"/>
<dbReference type="EMBL" id="VLKP01000018">
    <property type="protein sequence ID" value="TWI05728.1"/>
    <property type="molecule type" value="Genomic_DNA"/>
</dbReference>